<keyword evidence="3" id="KW-1185">Reference proteome</keyword>
<gene>
    <name evidence="2" type="ORF">IA57_01905</name>
</gene>
<keyword evidence="1" id="KW-0812">Transmembrane</keyword>
<keyword evidence="1" id="KW-0472">Membrane</keyword>
<dbReference type="STRING" id="1197477.IA57_01905"/>
<dbReference type="EMBL" id="JPFK01000002">
    <property type="protein sequence ID" value="KFB02410.1"/>
    <property type="molecule type" value="Genomic_DNA"/>
</dbReference>
<dbReference type="RefSeq" id="WP_036118498.1">
    <property type="nucleotide sequence ID" value="NZ_BMET01000002.1"/>
</dbReference>
<evidence type="ECO:0000313" key="2">
    <source>
        <dbReference type="EMBL" id="KFB02410.1"/>
    </source>
</evidence>
<comment type="caution">
    <text evidence="2">The sequence shown here is derived from an EMBL/GenBank/DDBJ whole genome shotgun (WGS) entry which is preliminary data.</text>
</comment>
<feature type="transmembrane region" description="Helical" evidence="1">
    <location>
        <begin position="151"/>
        <end position="167"/>
    </location>
</feature>
<evidence type="ECO:0000313" key="3">
    <source>
        <dbReference type="Proteomes" id="UP000028521"/>
    </source>
</evidence>
<dbReference type="Proteomes" id="UP000028521">
    <property type="component" value="Unassembled WGS sequence"/>
</dbReference>
<evidence type="ECO:0000256" key="1">
    <source>
        <dbReference type="SAM" id="Phobius"/>
    </source>
</evidence>
<sequence>MKQLIEFKKRRELGDILGDSFGFIRQEFSPFFKLILHICAPYLVLFLVSFSFYLYASGGVLDFQLGETELPTNLGLMFLALGLFVVTGAVTYIYANTAVIHYIKSYIDNRGHVNAIEVKQHVKDTFWGFAGLSVLKWVTLIIAMMLCLLPVFYFMVPMFVVFSIYVFENKNASDAYSYSYTLIKEDFWGTWVTIFVLGLIISVAGYAFSLPAGIYSLIKTGIFSGEIDPATMNESFTDPIYIVLNLFSYLFKFILNLVLTVGGVFVYFNLNEKKNFTGTMERIDSIGKNA</sequence>
<feature type="transmembrane region" description="Helical" evidence="1">
    <location>
        <begin position="76"/>
        <end position="95"/>
    </location>
</feature>
<feature type="transmembrane region" description="Helical" evidence="1">
    <location>
        <begin position="249"/>
        <end position="270"/>
    </location>
</feature>
<reference evidence="3" key="2">
    <citation type="submission" date="2014-07" db="EMBL/GenBank/DDBJ databases">
        <title>Genome sequence of Mangrovimonas yunxiaonensis.</title>
        <authorList>
            <person name="Li Y."/>
            <person name="Zheng T."/>
        </authorList>
    </citation>
    <scope>NUCLEOTIDE SEQUENCE [LARGE SCALE GENOMIC DNA]</scope>
    <source>
        <strain evidence="3">LY01</strain>
    </source>
</reference>
<dbReference type="AlphaFoldDB" id="A0A084TNX4"/>
<feature type="transmembrane region" description="Helical" evidence="1">
    <location>
        <begin position="188"/>
        <end position="208"/>
    </location>
</feature>
<accession>A0A084TNX4</accession>
<name>A0A084TNX4_9FLAO</name>
<proteinExistence type="predicted"/>
<dbReference type="eggNOG" id="COG1377">
    <property type="taxonomic scope" value="Bacteria"/>
</dbReference>
<evidence type="ECO:0008006" key="4">
    <source>
        <dbReference type="Google" id="ProtNLM"/>
    </source>
</evidence>
<protein>
    <recommendedName>
        <fullName evidence="4">Glycerophosphoryl diester phosphodiesterase membrane domain-containing protein</fullName>
    </recommendedName>
</protein>
<dbReference type="OrthoDB" id="1049480at2"/>
<organism evidence="2 3">
    <name type="scientific">Mangrovimonas yunxiaonensis</name>
    <dbReference type="NCBI Taxonomy" id="1197477"/>
    <lineage>
        <taxon>Bacteria</taxon>
        <taxon>Pseudomonadati</taxon>
        <taxon>Bacteroidota</taxon>
        <taxon>Flavobacteriia</taxon>
        <taxon>Flavobacteriales</taxon>
        <taxon>Flavobacteriaceae</taxon>
        <taxon>Mangrovimonas</taxon>
    </lineage>
</organism>
<reference evidence="2 3" key="1">
    <citation type="journal article" date="2014" name="Genome Announc.">
        <title>Draft Genome Sequence of the Algicidal Bacterium Mangrovimonas yunxiaonensis Strain LY01.</title>
        <authorList>
            <person name="Li Y."/>
            <person name="Zhu H."/>
            <person name="Li C."/>
            <person name="Zhang H."/>
            <person name="Chen Z."/>
            <person name="Zheng W."/>
            <person name="Xu H."/>
            <person name="Zheng T."/>
        </authorList>
    </citation>
    <scope>NUCLEOTIDE SEQUENCE [LARGE SCALE GENOMIC DNA]</scope>
    <source>
        <strain evidence="2 3">LY01</strain>
    </source>
</reference>
<keyword evidence="1" id="KW-1133">Transmembrane helix</keyword>
<feature type="transmembrane region" description="Helical" evidence="1">
    <location>
        <begin position="34"/>
        <end position="56"/>
    </location>
</feature>